<evidence type="ECO:0000313" key="9">
    <source>
        <dbReference type="EMBL" id="MBE9608749.1"/>
    </source>
</evidence>
<feature type="transmembrane region" description="Helical" evidence="8">
    <location>
        <begin position="254"/>
        <end position="277"/>
    </location>
</feature>
<dbReference type="InterPro" id="IPR004695">
    <property type="entry name" value="SLAC1/Mae1/Ssu1/TehA"/>
</dbReference>
<dbReference type="PANTHER" id="PTHR31686">
    <property type="match status" value="1"/>
</dbReference>
<reference evidence="9 10" key="1">
    <citation type="submission" date="2020-10" db="EMBL/GenBank/DDBJ databases">
        <title>The genome sequence of Chitinilyticum litopenaei 4Y14.</title>
        <authorList>
            <person name="Liu Y."/>
        </authorList>
    </citation>
    <scope>NUCLEOTIDE SEQUENCE [LARGE SCALE GENOMIC DNA]</scope>
    <source>
        <strain evidence="9 10">4Y14</strain>
    </source>
</reference>
<evidence type="ECO:0000256" key="3">
    <source>
        <dbReference type="ARBA" id="ARBA00022448"/>
    </source>
</evidence>
<keyword evidence="10" id="KW-1185">Reference proteome</keyword>
<comment type="caution">
    <text evidence="9">The sequence shown here is derived from an EMBL/GenBank/DDBJ whole genome shotgun (WGS) entry which is preliminary data.</text>
</comment>
<dbReference type="InterPro" id="IPR038665">
    <property type="entry name" value="Voltage-dep_anion_channel_sf"/>
</dbReference>
<evidence type="ECO:0000256" key="6">
    <source>
        <dbReference type="ARBA" id="ARBA00022989"/>
    </source>
</evidence>
<evidence type="ECO:0000256" key="4">
    <source>
        <dbReference type="ARBA" id="ARBA00022475"/>
    </source>
</evidence>
<name>A0A8J7K9W0_9NEIS</name>
<sequence>MDFSEHTLHTQQTEHASKYSLRNLHPGNFAIVMASGILSSGFTTLGQPLLAELFYFFTLCSGCTLLALIVLRLLRHLPAVRQDLLNPRLVFGYFTLVATTDIVGILLHARGHTSLALGCWTMAFVVWCSLLYLAFSVLTFVSHEHNVNIVHGGWLITIVGTQSLVLLGARIAPDLGQWANFMLVEIHMLWGLGLVFYGIFVTLFCYRIFFLTLQPQDVSPLFGVIMGAAAISANAGTSLLQVPAGLPFLREQHAFINGVTMMCWAWATWWLPMLLLFAVWKHVAKRLPLAYEPVLWSFVFPLGMYAVASARLGLAAEFPPLQLIATLMIWIACAVWLAVFAGLVHRLSSLLRA</sequence>
<evidence type="ECO:0000256" key="2">
    <source>
        <dbReference type="ARBA" id="ARBA00008566"/>
    </source>
</evidence>
<keyword evidence="3" id="KW-0813">Transport</keyword>
<accession>A0A8J7K9W0</accession>
<feature type="transmembrane region" description="Helical" evidence="8">
    <location>
        <begin position="147"/>
        <end position="169"/>
    </location>
</feature>
<dbReference type="EMBL" id="JADFUA010000002">
    <property type="protein sequence ID" value="MBE9608749.1"/>
    <property type="molecule type" value="Genomic_DNA"/>
</dbReference>
<dbReference type="Gene3D" id="1.50.10.150">
    <property type="entry name" value="Voltage-dependent anion channel"/>
    <property type="match status" value="1"/>
</dbReference>
<gene>
    <name evidence="9" type="ORF">INR99_05240</name>
</gene>
<dbReference type="GO" id="GO:0000319">
    <property type="term" value="F:sulfite transmembrane transporter activity"/>
    <property type="evidence" value="ECO:0007669"/>
    <property type="project" value="TreeGrafter"/>
</dbReference>
<dbReference type="PANTHER" id="PTHR31686:SF1">
    <property type="entry name" value="SULFITE EFFLUX PUMP SSU1"/>
    <property type="match status" value="1"/>
</dbReference>
<proteinExistence type="inferred from homology"/>
<evidence type="ECO:0000256" key="1">
    <source>
        <dbReference type="ARBA" id="ARBA00004651"/>
    </source>
</evidence>
<feature type="transmembrane region" description="Helical" evidence="8">
    <location>
        <begin position="189"/>
        <end position="209"/>
    </location>
</feature>
<dbReference type="Pfam" id="PF03595">
    <property type="entry name" value="SLAC1"/>
    <property type="match status" value="1"/>
</dbReference>
<keyword evidence="4" id="KW-1003">Cell membrane</keyword>
<evidence type="ECO:0000256" key="7">
    <source>
        <dbReference type="ARBA" id="ARBA00023136"/>
    </source>
</evidence>
<feature type="transmembrane region" description="Helical" evidence="8">
    <location>
        <begin position="289"/>
        <end position="308"/>
    </location>
</feature>
<protein>
    <submittedName>
        <fullName evidence="9">Tellurite resistance/C4-dicarboxylate transporter family protein</fullName>
    </submittedName>
</protein>
<comment type="subcellular location">
    <subcellularLocation>
        <location evidence="1">Cell membrane</location>
        <topology evidence="1">Multi-pass membrane protein</topology>
    </subcellularLocation>
</comment>
<dbReference type="GO" id="GO:0005886">
    <property type="term" value="C:plasma membrane"/>
    <property type="evidence" value="ECO:0007669"/>
    <property type="project" value="UniProtKB-SubCell"/>
</dbReference>
<dbReference type="Proteomes" id="UP000604481">
    <property type="component" value="Unassembled WGS sequence"/>
</dbReference>
<evidence type="ECO:0000313" key="10">
    <source>
        <dbReference type="Proteomes" id="UP000604481"/>
    </source>
</evidence>
<keyword evidence="6 8" id="KW-1133">Transmembrane helix</keyword>
<feature type="transmembrane region" description="Helical" evidence="8">
    <location>
        <begin position="27"/>
        <end position="47"/>
    </location>
</feature>
<feature type="transmembrane region" description="Helical" evidence="8">
    <location>
        <begin position="320"/>
        <end position="344"/>
    </location>
</feature>
<feature type="transmembrane region" description="Helical" evidence="8">
    <location>
        <begin position="115"/>
        <end position="135"/>
    </location>
</feature>
<dbReference type="CDD" id="cd09319">
    <property type="entry name" value="TDT_like_1"/>
    <property type="match status" value="1"/>
</dbReference>
<evidence type="ECO:0000256" key="5">
    <source>
        <dbReference type="ARBA" id="ARBA00022692"/>
    </source>
</evidence>
<evidence type="ECO:0000256" key="8">
    <source>
        <dbReference type="SAM" id="Phobius"/>
    </source>
</evidence>
<feature type="transmembrane region" description="Helical" evidence="8">
    <location>
        <begin position="90"/>
        <end position="109"/>
    </location>
</feature>
<feature type="transmembrane region" description="Helical" evidence="8">
    <location>
        <begin position="53"/>
        <end position="74"/>
    </location>
</feature>
<dbReference type="InterPro" id="IPR051629">
    <property type="entry name" value="Sulfite_efflux_TDT"/>
</dbReference>
<dbReference type="RefSeq" id="WP_194115274.1">
    <property type="nucleotide sequence ID" value="NZ_JADFUA010000002.1"/>
</dbReference>
<keyword evidence="5 8" id="KW-0812">Transmembrane</keyword>
<keyword evidence="7 8" id="KW-0472">Membrane</keyword>
<dbReference type="AlphaFoldDB" id="A0A8J7K9W0"/>
<comment type="similarity">
    <text evidence="2">Belongs to the tellurite-resistance/dicarboxylate transporter (TDT) family.</text>
</comment>
<feature type="transmembrane region" description="Helical" evidence="8">
    <location>
        <begin position="221"/>
        <end position="242"/>
    </location>
</feature>
<organism evidence="9 10">
    <name type="scientific">Chitinilyticum piscinae</name>
    <dbReference type="NCBI Taxonomy" id="2866724"/>
    <lineage>
        <taxon>Bacteria</taxon>
        <taxon>Pseudomonadati</taxon>
        <taxon>Pseudomonadota</taxon>
        <taxon>Betaproteobacteria</taxon>
        <taxon>Neisseriales</taxon>
        <taxon>Chitinibacteraceae</taxon>
        <taxon>Chitinilyticum</taxon>
    </lineage>
</organism>